<evidence type="ECO:0000313" key="2">
    <source>
        <dbReference type="Proteomes" id="UP000615455"/>
    </source>
</evidence>
<dbReference type="Proteomes" id="UP000615455">
    <property type="component" value="Unassembled WGS sequence"/>
</dbReference>
<reference evidence="2" key="1">
    <citation type="journal article" date="2019" name="Int. J. Syst. Evol. Microbiol.">
        <title>The Global Catalogue of Microorganisms (GCM) 10K type strain sequencing project: providing services to taxonomists for standard genome sequencing and annotation.</title>
        <authorList>
            <consortium name="The Broad Institute Genomics Platform"/>
            <consortium name="The Broad Institute Genome Sequencing Center for Infectious Disease"/>
            <person name="Wu L."/>
            <person name="Ma J."/>
        </authorList>
    </citation>
    <scope>NUCLEOTIDE SEQUENCE [LARGE SCALE GENOMIC DNA]</scope>
    <source>
        <strain evidence="2">CGMCC 1.15043</strain>
    </source>
</reference>
<accession>A0ABQ1FJW2</accession>
<organism evidence="1 2">
    <name type="scientific">Paenibacillus marchantiophytorum</name>
    <dbReference type="NCBI Taxonomy" id="1619310"/>
    <lineage>
        <taxon>Bacteria</taxon>
        <taxon>Bacillati</taxon>
        <taxon>Bacillota</taxon>
        <taxon>Bacilli</taxon>
        <taxon>Bacillales</taxon>
        <taxon>Paenibacillaceae</taxon>
        <taxon>Paenibacillus</taxon>
    </lineage>
</organism>
<keyword evidence="2" id="KW-1185">Reference proteome</keyword>
<dbReference type="EMBL" id="BMHE01000110">
    <property type="protein sequence ID" value="GGA18293.1"/>
    <property type="molecule type" value="Genomic_DNA"/>
</dbReference>
<name>A0ABQ1FJW2_9BACL</name>
<evidence type="ECO:0000313" key="1">
    <source>
        <dbReference type="EMBL" id="GGA18293.1"/>
    </source>
</evidence>
<gene>
    <name evidence="1" type="ORF">GCM10008018_72800</name>
</gene>
<comment type="caution">
    <text evidence="1">The sequence shown here is derived from an EMBL/GenBank/DDBJ whole genome shotgun (WGS) entry which is preliminary data.</text>
</comment>
<proteinExistence type="predicted"/>
<dbReference type="RefSeq" id="WP_189021082.1">
    <property type="nucleotide sequence ID" value="NZ_BMHE01000110.1"/>
</dbReference>
<protein>
    <recommendedName>
        <fullName evidence="3">PAS domain-containing protein</fullName>
    </recommendedName>
</protein>
<evidence type="ECO:0008006" key="3">
    <source>
        <dbReference type="Google" id="ProtNLM"/>
    </source>
</evidence>
<sequence>MFRLFQRKKLEDNIENKQYNEILLNLPSVAVYKDFKTSLIYFNPSVINPIGYRSTNNKFIKLVPPYTDSDVGKAIKEAIQISIAEPYLPNDVKGDFWVEAEGVKSMISFIRTKLFINVTQNVKENSYLISIMKKYKTTGYTHSKNDPEYLVDVTINDHELGQIVLDGFNECK</sequence>